<dbReference type="AlphaFoldDB" id="A0A174D9Y7"/>
<evidence type="ECO:0000313" key="1">
    <source>
        <dbReference type="EMBL" id="CUO77590.1"/>
    </source>
</evidence>
<dbReference type="OrthoDB" id="1915392at2"/>
<dbReference type="RefSeq" id="WP_055277854.1">
    <property type="nucleotide sequence ID" value="NZ_CYYT01000012.1"/>
</dbReference>
<protein>
    <submittedName>
        <fullName evidence="1">Uncharacterized protein</fullName>
    </submittedName>
</protein>
<name>A0A174D9Y7_9CLOT</name>
<accession>A0A174D9Y7</accession>
<evidence type="ECO:0000313" key="2">
    <source>
        <dbReference type="Proteomes" id="UP000095558"/>
    </source>
</evidence>
<dbReference type="Proteomes" id="UP000095558">
    <property type="component" value="Unassembled WGS sequence"/>
</dbReference>
<proteinExistence type="predicted"/>
<dbReference type="STRING" id="84024.ERS852471_03162"/>
<reference evidence="1 2" key="1">
    <citation type="submission" date="2015-09" db="EMBL/GenBank/DDBJ databases">
        <authorList>
            <consortium name="Pathogen Informatics"/>
        </authorList>
    </citation>
    <scope>NUCLEOTIDE SEQUENCE [LARGE SCALE GENOMIC DNA]</scope>
    <source>
        <strain evidence="1 2">2789STDY5834855</strain>
    </source>
</reference>
<sequence>MKKIYKENQLLEVNNIPSEVIESIKVTIYVLNENYGVNRDIESDLGGYIVVAENIVDIQILKQDKLQGLIPEYTDIIECSEGVNWTSSLFLISSDYAIVVVTTEELSKFLLE</sequence>
<gene>
    <name evidence="1" type="ORF">ERS852470_03339</name>
</gene>
<organism evidence="1 2">
    <name type="scientific">Clostridium disporicum</name>
    <dbReference type="NCBI Taxonomy" id="84024"/>
    <lineage>
        <taxon>Bacteria</taxon>
        <taxon>Bacillati</taxon>
        <taxon>Bacillota</taxon>
        <taxon>Clostridia</taxon>
        <taxon>Eubacteriales</taxon>
        <taxon>Clostridiaceae</taxon>
        <taxon>Clostridium</taxon>
    </lineage>
</organism>
<dbReference type="EMBL" id="CYZV01000050">
    <property type="protein sequence ID" value="CUO77590.1"/>
    <property type="molecule type" value="Genomic_DNA"/>
</dbReference>